<evidence type="ECO:0000256" key="5">
    <source>
        <dbReference type="SAM" id="MobiDB-lite"/>
    </source>
</evidence>
<comment type="caution">
    <text evidence="7">The sequence shown here is derived from an EMBL/GenBank/DDBJ whole genome shotgun (WGS) entry which is preliminary data.</text>
</comment>
<organism evidence="7 8">
    <name type="scientific">Artemisia annua</name>
    <name type="common">Sweet wormwood</name>
    <dbReference type="NCBI Taxonomy" id="35608"/>
    <lineage>
        <taxon>Eukaryota</taxon>
        <taxon>Viridiplantae</taxon>
        <taxon>Streptophyta</taxon>
        <taxon>Embryophyta</taxon>
        <taxon>Tracheophyta</taxon>
        <taxon>Spermatophyta</taxon>
        <taxon>Magnoliopsida</taxon>
        <taxon>eudicotyledons</taxon>
        <taxon>Gunneridae</taxon>
        <taxon>Pentapetalae</taxon>
        <taxon>asterids</taxon>
        <taxon>campanulids</taxon>
        <taxon>Asterales</taxon>
        <taxon>Asteraceae</taxon>
        <taxon>Asteroideae</taxon>
        <taxon>Anthemideae</taxon>
        <taxon>Artemisiinae</taxon>
        <taxon>Artemisia</taxon>
    </lineage>
</organism>
<protein>
    <submittedName>
        <fullName evidence="7">Histone deacetylase interacting domain, Sin3</fullName>
    </submittedName>
</protein>
<feature type="region of interest" description="Disordered" evidence="5">
    <location>
        <begin position="1"/>
        <end position="47"/>
    </location>
</feature>
<keyword evidence="3 4" id="KW-0539">Nucleus</keyword>
<dbReference type="PROSITE" id="PS51477">
    <property type="entry name" value="PAH"/>
    <property type="match status" value="2"/>
</dbReference>
<dbReference type="SMART" id="SM00761">
    <property type="entry name" value="HDAC_interact"/>
    <property type="match status" value="1"/>
</dbReference>
<feature type="domain" description="Histone deacetylase interacting" evidence="6">
    <location>
        <begin position="343"/>
        <end position="431"/>
    </location>
</feature>
<dbReference type="Pfam" id="PF08295">
    <property type="entry name" value="Sin3_corepress"/>
    <property type="match status" value="1"/>
</dbReference>
<accession>A0A2U1PUA8</accession>
<dbReference type="InterPro" id="IPR013194">
    <property type="entry name" value="HDAC_interact_dom"/>
</dbReference>
<dbReference type="Proteomes" id="UP000245207">
    <property type="component" value="Unassembled WGS sequence"/>
</dbReference>
<keyword evidence="8" id="KW-1185">Reference proteome</keyword>
<evidence type="ECO:0000313" key="7">
    <source>
        <dbReference type="EMBL" id="PWA89313.1"/>
    </source>
</evidence>
<evidence type="ECO:0000256" key="3">
    <source>
        <dbReference type="ARBA" id="ARBA00023242"/>
    </source>
</evidence>
<evidence type="ECO:0000313" key="8">
    <source>
        <dbReference type="Proteomes" id="UP000245207"/>
    </source>
</evidence>
<keyword evidence="2" id="KW-0678">Repressor</keyword>
<dbReference type="GO" id="GO:0000122">
    <property type="term" value="P:negative regulation of transcription by RNA polymerase II"/>
    <property type="evidence" value="ECO:0007669"/>
    <property type="project" value="TreeGrafter"/>
</dbReference>
<dbReference type="Pfam" id="PF02671">
    <property type="entry name" value="PAH"/>
    <property type="match status" value="2"/>
</dbReference>
<sequence>MNTTDADRLKGKKRFREEEAEEESTKNPNNQLIPFVGSSSSSGQPSKATTLTTWIKNAKQYLRIVKETLSKEEYYEFLETIKAYKERRFNIHKLNIKVNKLFQDRQELISGFNVYLPKECEIIFARADGPPDARKQLQIAEVSMHFLDTVKSRLQDDRQRYRSFLKVLEASVIEKIGVFDVYRAVAHLFHDHQDLLKQFRSLLPNYHEHTSSKSLQVVHHSMIKRRVEDVINRYPKALHNQVYSLHEEVKERLYNSDHYLFLKCIKYCYSDHITRQELQKLVDVLLETCPALMERYKGVEKLMGMTAKTDPRKDDEAIRGICKRKRSKLSRRPSTKYNRPVHEFDLTVCDICSARTKIDNQVLCDEDCSTKDSTRKSLRHPLKNKYEEFLLKLEEERFELDMFFIRVNASIQQAEELMVRFNEQSVDEEDGEFPLEMYFPNSSLSFIKELYGNQGLHVVNSLRTVLSRYLPTILIRLKQKQEEWDAHRSQFNDINQHWKQSLIAKHPKSLDHTAAYLEELDSNIYSNEGLFKEINSISKQRSEKHELLQQVADRKTEHVPQMEFIYSDMDIHKDVYQFIRLVSVDICSSEQFDKSMKLWTSFVEPFFGLLPQPAARNDENQHSVDITGNKDIELAPVVDLDIGGFSACIVDNVNKSSESRVFYGNDTFYLFFRLHQAVYTRIQKAKETATSLNEYATFLRLLRQFLSGDFKDVPEYDCHKTFGHWSGIIFSVEKLLDNLSEKLIAVTKGKVSNELLDLYGNETKREPGRTYVDEVYLAKAKEIVKAKNVFRVECLNVPETEGETLLTIQKIDFKSRQRLLKRISRQKF</sequence>
<dbReference type="PANTHER" id="PTHR12346">
    <property type="entry name" value="SIN3B-RELATED"/>
    <property type="match status" value="1"/>
</dbReference>
<dbReference type="GO" id="GO:0003714">
    <property type="term" value="F:transcription corepressor activity"/>
    <property type="evidence" value="ECO:0007669"/>
    <property type="project" value="InterPro"/>
</dbReference>
<evidence type="ECO:0000256" key="2">
    <source>
        <dbReference type="ARBA" id="ARBA00022491"/>
    </source>
</evidence>
<name>A0A2U1PUA8_ARTAN</name>
<dbReference type="STRING" id="35608.A0A2U1PUA8"/>
<proteinExistence type="predicted"/>
<dbReference type="InterPro" id="IPR003822">
    <property type="entry name" value="PAH"/>
</dbReference>
<dbReference type="GO" id="GO:0000785">
    <property type="term" value="C:chromatin"/>
    <property type="evidence" value="ECO:0007669"/>
    <property type="project" value="TreeGrafter"/>
</dbReference>
<dbReference type="InterPro" id="IPR036600">
    <property type="entry name" value="PAH_sf"/>
</dbReference>
<dbReference type="EMBL" id="PKPP01000732">
    <property type="protein sequence ID" value="PWA89313.1"/>
    <property type="molecule type" value="Genomic_DNA"/>
</dbReference>
<reference evidence="7 8" key="1">
    <citation type="journal article" date="2018" name="Mol. Plant">
        <title>The genome of Artemisia annua provides insight into the evolution of Asteraceae family and artemisinin biosynthesis.</title>
        <authorList>
            <person name="Shen Q."/>
            <person name="Zhang L."/>
            <person name="Liao Z."/>
            <person name="Wang S."/>
            <person name="Yan T."/>
            <person name="Shi P."/>
            <person name="Liu M."/>
            <person name="Fu X."/>
            <person name="Pan Q."/>
            <person name="Wang Y."/>
            <person name="Lv Z."/>
            <person name="Lu X."/>
            <person name="Zhang F."/>
            <person name="Jiang W."/>
            <person name="Ma Y."/>
            <person name="Chen M."/>
            <person name="Hao X."/>
            <person name="Li L."/>
            <person name="Tang Y."/>
            <person name="Lv G."/>
            <person name="Zhou Y."/>
            <person name="Sun X."/>
            <person name="Brodelius P.E."/>
            <person name="Rose J.K.C."/>
            <person name="Tang K."/>
        </authorList>
    </citation>
    <scope>NUCLEOTIDE SEQUENCE [LARGE SCALE GENOMIC DNA]</scope>
    <source>
        <strain evidence="8">cv. Huhao1</strain>
        <tissue evidence="7">Leaf</tissue>
    </source>
</reference>
<evidence type="ECO:0000256" key="4">
    <source>
        <dbReference type="PROSITE-ProRule" id="PRU00810"/>
    </source>
</evidence>
<dbReference type="AlphaFoldDB" id="A0A2U1PUA8"/>
<dbReference type="SUPFAM" id="SSF47762">
    <property type="entry name" value="PAH2 domain"/>
    <property type="match status" value="2"/>
</dbReference>
<comment type="subcellular location">
    <subcellularLocation>
        <location evidence="1 4">Nucleus</location>
    </subcellularLocation>
</comment>
<gene>
    <name evidence="7" type="ORF">CTI12_AA112510</name>
</gene>
<dbReference type="Gene3D" id="1.20.1160.11">
    <property type="entry name" value="Paired amphipathic helix"/>
    <property type="match status" value="3"/>
</dbReference>
<dbReference type="GO" id="GO:0000118">
    <property type="term" value="C:histone deacetylase complex"/>
    <property type="evidence" value="ECO:0007669"/>
    <property type="project" value="TreeGrafter"/>
</dbReference>
<evidence type="ECO:0000259" key="6">
    <source>
        <dbReference type="SMART" id="SM00761"/>
    </source>
</evidence>
<dbReference type="PANTHER" id="PTHR12346:SF65">
    <property type="entry name" value="HISTONE DEACETYLASE INTERACTING DOMAIN, SIN3-RELATED"/>
    <property type="match status" value="1"/>
</dbReference>
<evidence type="ECO:0000256" key="1">
    <source>
        <dbReference type="ARBA" id="ARBA00004123"/>
    </source>
</evidence>
<dbReference type="InterPro" id="IPR039774">
    <property type="entry name" value="Sin3-like"/>
</dbReference>
<dbReference type="OrthoDB" id="10265969at2759"/>